<organism evidence="8 9">
    <name type="scientific">Candidatus Egerieimonas intestinavium</name>
    <dbReference type="NCBI Taxonomy" id="2840777"/>
    <lineage>
        <taxon>Bacteria</taxon>
        <taxon>Bacillati</taxon>
        <taxon>Bacillota</taxon>
        <taxon>Clostridia</taxon>
        <taxon>Lachnospirales</taxon>
        <taxon>Lachnospiraceae</taxon>
        <taxon>Lachnospiraceae incertae sedis</taxon>
        <taxon>Candidatus Egerieimonas</taxon>
    </lineage>
</organism>
<feature type="transmembrane region" description="Helical" evidence="7">
    <location>
        <begin position="81"/>
        <end position="106"/>
    </location>
</feature>
<gene>
    <name evidence="8" type="ORF">IAB98_06145</name>
</gene>
<evidence type="ECO:0000256" key="6">
    <source>
        <dbReference type="ARBA" id="ARBA00023136"/>
    </source>
</evidence>
<keyword evidence="4 7" id="KW-0812">Transmembrane</keyword>
<proteinExistence type="inferred from homology"/>
<comment type="subcellular location">
    <subcellularLocation>
        <location evidence="1">Cell membrane</location>
        <topology evidence="1">Multi-pass membrane protein</topology>
    </subcellularLocation>
</comment>
<reference evidence="8" key="2">
    <citation type="journal article" date="2021" name="PeerJ">
        <title>Extensive microbial diversity within the chicken gut microbiome revealed by metagenomics and culture.</title>
        <authorList>
            <person name="Gilroy R."/>
            <person name="Ravi A."/>
            <person name="Getino M."/>
            <person name="Pursley I."/>
            <person name="Horton D.L."/>
            <person name="Alikhan N.F."/>
            <person name="Baker D."/>
            <person name="Gharbi K."/>
            <person name="Hall N."/>
            <person name="Watson M."/>
            <person name="Adriaenssens E.M."/>
            <person name="Foster-Nyarko E."/>
            <person name="Jarju S."/>
            <person name="Secka A."/>
            <person name="Antonio M."/>
            <person name="Oren A."/>
            <person name="Chaudhuri R.R."/>
            <person name="La Ragione R."/>
            <person name="Hildebrand F."/>
            <person name="Pallen M.J."/>
        </authorList>
    </citation>
    <scope>NUCLEOTIDE SEQUENCE</scope>
    <source>
        <strain evidence="8">ChiSxjej1B13-7041</strain>
    </source>
</reference>
<evidence type="ECO:0000256" key="2">
    <source>
        <dbReference type="ARBA" id="ARBA00005262"/>
    </source>
</evidence>
<dbReference type="AlphaFoldDB" id="A0A9D1JFZ0"/>
<dbReference type="InterPro" id="IPR052518">
    <property type="entry name" value="CHR_Transporter"/>
</dbReference>
<evidence type="ECO:0000313" key="8">
    <source>
        <dbReference type="EMBL" id="HIR92981.1"/>
    </source>
</evidence>
<dbReference type="PANTHER" id="PTHR43663">
    <property type="entry name" value="CHROMATE TRANSPORT PROTEIN-RELATED"/>
    <property type="match status" value="1"/>
</dbReference>
<feature type="transmembrane region" description="Helical" evidence="7">
    <location>
        <begin position="113"/>
        <end position="134"/>
    </location>
</feature>
<comment type="similarity">
    <text evidence="2">Belongs to the chromate ion transporter (CHR) (TC 2.A.51) family.</text>
</comment>
<feature type="transmembrane region" description="Helical" evidence="7">
    <location>
        <begin position="55"/>
        <end position="75"/>
    </location>
</feature>
<protein>
    <submittedName>
        <fullName evidence="8">Chromate transporter</fullName>
    </submittedName>
</protein>
<evidence type="ECO:0000256" key="4">
    <source>
        <dbReference type="ARBA" id="ARBA00022692"/>
    </source>
</evidence>
<reference evidence="8" key="1">
    <citation type="submission" date="2020-10" db="EMBL/GenBank/DDBJ databases">
        <authorList>
            <person name="Gilroy R."/>
        </authorList>
    </citation>
    <scope>NUCLEOTIDE SEQUENCE</scope>
    <source>
        <strain evidence="8">ChiSxjej1B13-7041</strain>
    </source>
</reference>
<evidence type="ECO:0000256" key="5">
    <source>
        <dbReference type="ARBA" id="ARBA00022989"/>
    </source>
</evidence>
<feature type="transmembrane region" description="Helical" evidence="7">
    <location>
        <begin position="13"/>
        <end position="34"/>
    </location>
</feature>
<keyword evidence="3" id="KW-1003">Cell membrane</keyword>
<dbReference type="GO" id="GO:0015109">
    <property type="term" value="F:chromate transmembrane transporter activity"/>
    <property type="evidence" value="ECO:0007669"/>
    <property type="project" value="InterPro"/>
</dbReference>
<evidence type="ECO:0000256" key="7">
    <source>
        <dbReference type="SAM" id="Phobius"/>
    </source>
</evidence>
<dbReference type="Proteomes" id="UP000886841">
    <property type="component" value="Unassembled WGS sequence"/>
</dbReference>
<evidence type="ECO:0000256" key="1">
    <source>
        <dbReference type="ARBA" id="ARBA00004651"/>
    </source>
</evidence>
<dbReference type="EMBL" id="DVHU01000058">
    <property type="protein sequence ID" value="HIR92981.1"/>
    <property type="molecule type" value="Genomic_DNA"/>
</dbReference>
<keyword evidence="6 7" id="KW-0472">Membrane</keyword>
<dbReference type="Pfam" id="PF02417">
    <property type="entry name" value="Chromate_transp"/>
    <property type="match status" value="1"/>
</dbReference>
<accession>A0A9D1JFZ0</accession>
<feature type="transmembrane region" description="Helical" evidence="7">
    <location>
        <begin position="146"/>
        <end position="179"/>
    </location>
</feature>
<evidence type="ECO:0000313" key="9">
    <source>
        <dbReference type="Proteomes" id="UP000886841"/>
    </source>
</evidence>
<keyword evidence="5 7" id="KW-1133">Transmembrane helix</keyword>
<sequence length="191" mass="20364">MAALSPAQIYWKLFTATLTLSACTFGGGFVIIGMMKKKFVEELHWLGEEEMLDMAAVAQSSPGALGVNIAIVVGYRVKRVLGALVCTLGAILPPLVIISIISVFYNQFKDNRYIAVALQVMRAGVAAVIFDVVLSLAGNVIKTKSVLWTALMVGAFLAACFFGVSAVVIILVCGTVGLLHVKLENRKEGKA</sequence>
<dbReference type="GO" id="GO:0005886">
    <property type="term" value="C:plasma membrane"/>
    <property type="evidence" value="ECO:0007669"/>
    <property type="project" value="UniProtKB-SubCell"/>
</dbReference>
<evidence type="ECO:0000256" key="3">
    <source>
        <dbReference type="ARBA" id="ARBA00022475"/>
    </source>
</evidence>
<name>A0A9D1JFZ0_9FIRM</name>
<comment type="caution">
    <text evidence="8">The sequence shown here is derived from an EMBL/GenBank/DDBJ whole genome shotgun (WGS) entry which is preliminary data.</text>
</comment>
<dbReference type="PANTHER" id="PTHR43663:SF1">
    <property type="entry name" value="CHROMATE TRANSPORTER"/>
    <property type="match status" value="1"/>
</dbReference>
<dbReference type="InterPro" id="IPR003370">
    <property type="entry name" value="Chromate_transpt"/>
</dbReference>